<gene>
    <name evidence="1" type="ORF">KIH16_04410</name>
</gene>
<evidence type="ECO:0000313" key="2">
    <source>
        <dbReference type="Proteomes" id="UP000682204"/>
    </source>
</evidence>
<dbReference type="Proteomes" id="UP000682204">
    <property type="component" value="Chromosome"/>
</dbReference>
<reference evidence="1" key="1">
    <citation type="submission" date="2021-05" db="EMBL/GenBank/DDBJ databases">
        <title>An isolated secondary fermenter in methanogenic hydrocarbon-degrading communities.</title>
        <authorList>
            <person name="Liu Y.-F."/>
            <person name="Liu Z.-l."/>
        </authorList>
    </citation>
    <scope>NUCLEOTIDE SEQUENCE</scope>
    <source>
        <strain evidence="1">L-13</strain>
    </source>
</reference>
<dbReference type="EMBL" id="CP074691">
    <property type="protein sequence ID" value="QVL37017.1"/>
    <property type="molecule type" value="Genomic_DNA"/>
</dbReference>
<keyword evidence="2" id="KW-1185">Reference proteome</keyword>
<sequence length="155" mass="18069">MTLPVAEVRSLPRHIFRSTEAELYRYPSYVREYRLTKRYIEDVTTCSDSPGSGSEPVGGGPLRIPDLQKAIEKVQDSRRLRDLEGCIFPIEEAMGLLKETMPDHWQLVEMKYFRGRSWLEIQATLHLSERRCYDIRREAIEHVAPLLWGAYGRNT</sequence>
<proteinExistence type="predicted"/>
<name>A0ACD1DXT1_9BACT</name>
<protein>
    <submittedName>
        <fullName evidence="1">Uncharacterized protein</fullName>
    </submittedName>
</protein>
<organism evidence="1 2">
    <name type="scientific">Aminirod propionatiphilus</name>
    <dbReference type="NCBI Taxonomy" id="3415223"/>
    <lineage>
        <taxon>Bacteria</taxon>
        <taxon>Thermotogati</taxon>
        <taxon>Synergistota</taxon>
        <taxon>Synergistia</taxon>
        <taxon>Synergistales</taxon>
        <taxon>Aminiphilaceae</taxon>
        <taxon>Aminirod</taxon>
    </lineage>
</organism>
<accession>A0ACD1DXT1</accession>
<evidence type="ECO:0000313" key="1">
    <source>
        <dbReference type="EMBL" id="QVL37017.1"/>
    </source>
</evidence>